<feature type="region of interest" description="Disordered" evidence="1">
    <location>
        <begin position="33"/>
        <end position="58"/>
    </location>
</feature>
<reference evidence="2 3" key="1">
    <citation type="submission" date="2019-01" db="EMBL/GenBank/DDBJ databases">
        <authorList>
            <person name="Ferrante I. M."/>
        </authorList>
    </citation>
    <scope>NUCLEOTIDE SEQUENCE [LARGE SCALE GENOMIC DNA]</scope>
    <source>
        <strain evidence="2 3">B856</strain>
    </source>
</reference>
<keyword evidence="3" id="KW-1185">Reference proteome</keyword>
<evidence type="ECO:0000313" key="2">
    <source>
        <dbReference type="EMBL" id="VEU43888.1"/>
    </source>
</evidence>
<feature type="region of interest" description="Disordered" evidence="1">
    <location>
        <begin position="324"/>
        <end position="347"/>
    </location>
</feature>
<feature type="compositionally biased region" description="Polar residues" evidence="1">
    <location>
        <begin position="290"/>
        <end position="302"/>
    </location>
</feature>
<dbReference type="Proteomes" id="UP000291116">
    <property type="component" value="Unassembled WGS sequence"/>
</dbReference>
<protein>
    <submittedName>
        <fullName evidence="2">Uncharacterized protein</fullName>
    </submittedName>
</protein>
<feature type="compositionally biased region" description="Low complexity" evidence="1">
    <location>
        <begin position="38"/>
        <end position="58"/>
    </location>
</feature>
<organism evidence="2 3">
    <name type="scientific">Pseudo-nitzschia multistriata</name>
    <dbReference type="NCBI Taxonomy" id="183589"/>
    <lineage>
        <taxon>Eukaryota</taxon>
        <taxon>Sar</taxon>
        <taxon>Stramenopiles</taxon>
        <taxon>Ochrophyta</taxon>
        <taxon>Bacillariophyta</taxon>
        <taxon>Bacillariophyceae</taxon>
        <taxon>Bacillariophycidae</taxon>
        <taxon>Bacillariales</taxon>
        <taxon>Bacillariaceae</taxon>
        <taxon>Pseudo-nitzschia</taxon>
    </lineage>
</organism>
<evidence type="ECO:0000256" key="1">
    <source>
        <dbReference type="SAM" id="MobiDB-lite"/>
    </source>
</evidence>
<feature type="compositionally biased region" description="Basic and acidic residues" evidence="1">
    <location>
        <begin position="244"/>
        <end position="282"/>
    </location>
</feature>
<accession>A0A448ZPB9</accession>
<dbReference type="AlphaFoldDB" id="A0A448ZPB9"/>
<dbReference type="EMBL" id="CAACVS010000595">
    <property type="protein sequence ID" value="VEU43888.1"/>
    <property type="molecule type" value="Genomic_DNA"/>
</dbReference>
<sequence>MFRQDTSAALLGKPPKYIKNSVGKMVLNPAYKEWRNKNGPNPNPNLTSSTSSYASTSVPVAVAEDNKAVAVGRPIDTPPEAPRSSVAYIERKLGDLEKLKSLLTEEEYERKRAEIIDSLGLSSDDDSESTGSYASDCSSSTCSYDYGSDYVDANDRFSHLDPAKVRRDDQGQLYMYSVEVPHGVRAGDTFRIFFIDGKEYAVTCPMGARAGKTIVVPVRLPEPEPVAKVTPFADASPSTRRKQRREDHSRRREDHREERRYKRQERRERLKEKKDRRQSRFEHRQRRSFTRQQQEGNDASASASASLFTVIVPEGVGPGQRFRTTVPAGHGQRPREYEVVCPPGAGPGAKVQFRM</sequence>
<proteinExistence type="predicted"/>
<feature type="region of interest" description="Disordered" evidence="1">
    <location>
        <begin position="227"/>
        <end position="302"/>
    </location>
</feature>
<gene>
    <name evidence="2" type="ORF">PSNMU_V1.4_AUG-EV-PASAV3_0109410</name>
</gene>
<name>A0A448ZPB9_9STRA</name>
<evidence type="ECO:0000313" key="3">
    <source>
        <dbReference type="Proteomes" id="UP000291116"/>
    </source>
</evidence>